<dbReference type="RefSeq" id="WP_133481592.1">
    <property type="nucleotide sequence ID" value="NZ_SNWH01000002.1"/>
</dbReference>
<proteinExistence type="predicted"/>
<comment type="caution">
    <text evidence="3">The sequence shown here is derived from an EMBL/GenBank/DDBJ whole genome shotgun (WGS) entry which is preliminary data.</text>
</comment>
<feature type="compositionally biased region" description="Low complexity" evidence="1">
    <location>
        <begin position="29"/>
        <end position="44"/>
    </location>
</feature>
<sequence length="127" mass="12935">MIPQDVLKKVGILGVAFGLVLGPQAFAADESAAEPALDEPAAKATDSAANPMEEGNLDKALGGAEGETVSEDKVPDRVKSTESAANPVKEGDLDKALGGPEGETVSKDEVPPRVKATDSAANPLENQ</sequence>
<protein>
    <submittedName>
        <fullName evidence="3">Uncharacterized protein</fullName>
    </submittedName>
</protein>
<feature type="compositionally biased region" description="Basic and acidic residues" evidence="1">
    <location>
        <begin position="104"/>
        <end position="116"/>
    </location>
</feature>
<organism evidence="3 4">
    <name type="scientific">Halomonas ventosae</name>
    <dbReference type="NCBI Taxonomy" id="229007"/>
    <lineage>
        <taxon>Bacteria</taxon>
        <taxon>Pseudomonadati</taxon>
        <taxon>Pseudomonadota</taxon>
        <taxon>Gammaproteobacteria</taxon>
        <taxon>Oceanospirillales</taxon>
        <taxon>Halomonadaceae</taxon>
        <taxon>Halomonas</taxon>
    </lineage>
</organism>
<evidence type="ECO:0000256" key="2">
    <source>
        <dbReference type="SAM" id="SignalP"/>
    </source>
</evidence>
<keyword evidence="2" id="KW-0732">Signal</keyword>
<evidence type="ECO:0000313" key="3">
    <source>
        <dbReference type="EMBL" id="TDO15219.1"/>
    </source>
</evidence>
<keyword evidence="4" id="KW-1185">Reference proteome</keyword>
<dbReference type="Proteomes" id="UP000295150">
    <property type="component" value="Unassembled WGS sequence"/>
</dbReference>
<evidence type="ECO:0000256" key="1">
    <source>
        <dbReference type="SAM" id="MobiDB-lite"/>
    </source>
</evidence>
<dbReference type="OrthoDB" id="9985248at2"/>
<feature type="compositionally biased region" description="Basic and acidic residues" evidence="1">
    <location>
        <begin position="70"/>
        <end position="80"/>
    </location>
</feature>
<feature type="chain" id="PRO_5020529151" evidence="2">
    <location>
        <begin position="28"/>
        <end position="127"/>
    </location>
</feature>
<evidence type="ECO:0000313" key="4">
    <source>
        <dbReference type="Proteomes" id="UP000295150"/>
    </source>
</evidence>
<dbReference type="AlphaFoldDB" id="A0A4V3C1Q7"/>
<reference evidence="3 4" key="1">
    <citation type="submission" date="2019-03" db="EMBL/GenBank/DDBJ databases">
        <title>Freshwater and sediment microbial communities from various areas in North America, analyzing microbe dynamics in response to fracking.</title>
        <authorList>
            <person name="Lamendella R."/>
        </authorList>
    </citation>
    <scope>NUCLEOTIDE SEQUENCE [LARGE SCALE GENOMIC DNA]</scope>
    <source>
        <strain evidence="3 4">1_TX</strain>
    </source>
</reference>
<feature type="signal peptide" evidence="2">
    <location>
        <begin position="1"/>
        <end position="27"/>
    </location>
</feature>
<gene>
    <name evidence="3" type="ORF">DFO68_10250</name>
</gene>
<dbReference type="EMBL" id="SNWH01000002">
    <property type="protein sequence ID" value="TDO15219.1"/>
    <property type="molecule type" value="Genomic_DNA"/>
</dbReference>
<name>A0A4V3C1Q7_9GAMM</name>
<accession>A0A4V3C1Q7</accession>
<feature type="region of interest" description="Disordered" evidence="1">
    <location>
        <begin position="29"/>
        <end position="127"/>
    </location>
</feature>